<reference evidence="1" key="1">
    <citation type="submission" date="2016-10" db="EMBL/GenBank/DDBJ databases">
        <authorList>
            <person name="Benchimol M."/>
            <person name="Almeida L.G."/>
            <person name="Vasconcelos A.T."/>
            <person name="Perreira-Neves A."/>
            <person name="Rosa I.A."/>
            <person name="Tasca T."/>
            <person name="Bogo M.R."/>
            <person name="de Souza W."/>
        </authorList>
    </citation>
    <scope>NUCLEOTIDE SEQUENCE [LARGE SCALE GENOMIC DNA]</scope>
    <source>
        <strain evidence="1">K</strain>
    </source>
</reference>
<dbReference type="VEuPathDB" id="TrichDB:TRFO_07770"/>
<sequence length="273" mass="31236">MLFALLICAKTLSYSHENERKNSLDRKSEVENFPTVKSANHQTKPIISNEDKINLLGTPPNTRMINDSLICEEGYISDKGIAQKGCWKCEQKCLKREAFCAYPGKCVCHRGLLGDGINDCYHPIPTIVNVTNPPTSNFIWVNFTDVDPQYQIREAFCKFNYTIVLASLDNGLLKCGLSIDAKDNRFVQISFDFFNWSQPYIIDDVWGAEQSKKAQEMQEAIEWGMPKAKKLTVVMLIVFLFLLPKIWRQVKNKQIADQHMRERVNTDAVFISA</sequence>
<dbReference type="RefSeq" id="XP_068353926.1">
    <property type="nucleotide sequence ID" value="XM_068493887.1"/>
</dbReference>
<accession>A0A1J4JTE1</accession>
<gene>
    <name evidence="1" type="ORF">TRFO_07770</name>
</gene>
<dbReference type="Proteomes" id="UP000179807">
    <property type="component" value="Unassembled WGS sequence"/>
</dbReference>
<evidence type="ECO:0000313" key="1">
    <source>
        <dbReference type="EMBL" id="OHT00790.1"/>
    </source>
</evidence>
<dbReference type="OrthoDB" id="10065366at2759"/>
<dbReference type="GeneID" id="94828591"/>
<evidence type="ECO:0000313" key="2">
    <source>
        <dbReference type="Proteomes" id="UP000179807"/>
    </source>
</evidence>
<name>A0A1J4JTE1_9EUKA</name>
<keyword evidence="2" id="KW-1185">Reference proteome</keyword>
<dbReference type="EMBL" id="MLAK01000938">
    <property type="protein sequence ID" value="OHT00790.1"/>
    <property type="molecule type" value="Genomic_DNA"/>
</dbReference>
<organism evidence="1 2">
    <name type="scientific">Tritrichomonas foetus</name>
    <dbReference type="NCBI Taxonomy" id="1144522"/>
    <lineage>
        <taxon>Eukaryota</taxon>
        <taxon>Metamonada</taxon>
        <taxon>Parabasalia</taxon>
        <taxon>Tritrichomonadida</taxon>
        <taxon>Tritrichomonadidae</taxon>
        <taxon>Tritrichomonas</taxon>
    </lineage>
</organism>
<dbReference type="AlphaFoldDB" id="A0A1J4JTE1"/>
<proteinExistence type="predicted"/>
<protein>
    <submittedName>
        <fullName evidence="1">Uncharacterized protein</fullName>
    </submittedName>
</protein>
<comment type="caution">
    <text evidence="1">The sequence shown here is derived from an EMBL/GenBank/DDBJ whole genome shotgun (WGS) entry which is preliminary data.</text>
</comment>